<dbReference type="EMBL" id="DWVZ01000082">
    <property type="protein sequence ID" value="HJC63226.1"/>
    <property type="molecule type" value="Genomic_DNA"/>
</dbReference>
<feature type="region of interest" description="Disordered" evidence="1">
    <location>
        <begin position="21"/>
        <end position="45"/>
    </location>
</feature>
<evidence type="ECO:0000313" key="3">
    <source>
        <dbReference type="EMBL" id="HJC63226.1"/>
    </source>
</evidence>
<name>A0A9D2PMJ5_9FIRM</name>
<proteinExistence type="predicted"/>
<feature type="chain" id="PRO_5039425182" evidence="2">
    <location>
        <begin position="22"/>
        <end position="430"/>
    </location>
</feature>
<reference evidence="3" key="2">
    <citation type="submission" date="2021-04" db="EMBL/GenBank/DDBJ databases">
        <authorList>
            <person name="Gilroy R."/>
        </authorList>
    </citation>
    <scope>NUCLEOTIDE SEQUENCE</scope>
    <source>
        <strain evidence="3">ChiBcec2-3848</strain>
    </source>
</reference>
<dbReference type="SUPFAM" id="SSF53850">
    <property type="entry name" value="Periplasmic binding protein-like II"/>
    <property type="match status" value="1"/>
</dbReference>
<dbReference type="PANTHER" id="PTHR43649">
    <property type="entry name" value="ARABINOSE-BINDING PROTEIN-RELATED"/>
    <property type="match status" value="1"/>
</dbReference>
<keyword evidence="2" id="KW-0732">Signal</keyword>
<dbReference type="InterPro" id="IPR006059">
    <property type="entry name" value="SBP"/>
</dbReference>
<feature type="signal peptide" evidence="2">
    <location>
        <begin position="1"/>
        <end position="21"/>
    </location>
</feature>
<dbReference type="Gene3D" id="3.40.190.10">
    <property type="entry name" value="Periplasmic binding protein-like II"/>
    <property type="match status" value="2"/>
</dbReference>
<evidence type="ECO:0000313" key="4">
    <source>
        <dbReference type="Proteomes" id="UP000823886"/>
    </source>
</evidence>
<gene>
    <name evidence="3" type="ORF">H9753_06375</name>
</gene>
<dbReference type="Pfam" id="PF01547">
    <property type="entry name" value="SBP_bac_1"/>
    <property type="match status" value="1"/>
</dbReference>
<dbReference type="PANTHER" id="PTHR43649:SF12">
    <property type="entry name" value="DIACETYLCHITOBIOSE BINDING PROTEIN DASA"/>
    <property type="match status" value="1"/>
</dbReference>
<dbReference type="Proteomes" id="UP000823886">
    <property type="component" value="Unassembled WGS sequence"/>
</dbReference>
<sequence length="430" mass="47074">MKKKVVAVLLTAAMASTMLTACSGGSSDDTGTESNTENDAEESDGEEVILKVFDAHAYGLDEYAEMVEAFEEEHPGVTIEVQHAANDSSTLLQSRVNSGDIPDVFDVESGTSAQAYYEYAYDWTDDTDVTSLFNEDALATGVNEEGRVMSLPWTYENMGLLYNKDCFEQAGITELPTTMDELEEACKKLEAAGITPIALPAKETWVLGQLATHFMLDKELGAEGTSDALKSGELQFADLPHWDNLFRFLDLAVEYGPDKPLEMDWETSENMLANGQAAIIHMGDWCQSTLDSFNPDANLAFLPVPVGEGEADTTVLSSCNWTYIVNKDSEHLDLAKEYLTYILTSDMGQYWMCEGVGAVPGVTTEKEVVGALANDAKTYISEGKTDGWLHTIAPTSYGETCGPYLQAYMTGDMSQEEVTQLFQDFYTSGN</sequence>
<evidence type="ECO:0000256" key="2">
    <source>
        <dbReference type="SAM" id="SignalP"/>
    </source>
</evidence>
<dbReference type="PROSITE" id="PS51257">
    <property type="entry name" value="PROKAR_LIPOPROTEIN"/>
    <property type="match status" value="1"/>
</dbReference>
<evidence type="ECO:0000256" key="1">
    <source>
        <dbReference type="SAM" id="MobiDB-lite"/>
    </source>
</evidence>
<dbReference type="AlphaFoldDB" id="A0A9D2PMJ5"/>
<comment type="caution">
    <text evidence="3">The sequence shown here is derived from an EMBL/GenBank/DDBJ whole genome shotgun (WGS) entry which is preliminary data.</text>
</comment>
<dbReference type="InterPro" id="IPR050490">
    <property type="entry name" value="Bact_solute-bd_prot1"/>
</dbReference>
<protein>
    <submittedName>
        <fullName evidence="3">Extracellular solute-binding protein</fullName>
    </submittedName>
</protein>
<feature type="compositionally biased region" description="Acidic residues" evidence="1">
    <location>
        <begin position="36"/>
        <end position="45"/>
    </location>
</feature>
<reference evidence="3" key="1">
    <citation type="journal article" date="2021" name="PeerJ">
        <title>Extensive microbial diversity within the chicken gut microbiome revealed by metagenomics and culture.</title>
        <authorList>
            <person name="Gilroy R."/>
            <person name="Ravi A."/>
            <person name="Getino M."/>
            <person name="Pursley I."/>
            <person name="Horton D.L."/>
            <person name="Alikhan N.F."/>
            <person name="Baker D."/>
            <person name="Gharbi K."/>
            <person name="Hall N."/>
            <person name="Watson M."/>
            <person name="Adriaenssens E.M."/>
            <person name="Foster-Nyarko E."/>
            <person name="Jarju S."/>
            <person name="Secka A."/>
            <person name="Antonio M."/>
            <person name="Oren A."/>
            <person name="Chaudhuri R.R."/>
            <person name="La Ragione R."/>
            <person name="Hildebrand F."/>
            <person name="Pallen M.J."/>
        </authorList>
    </citation>
    <scope>NUCLEOTIDE SEQUENCE</scope>
    <source>
        <strain evidence="3">ChiBcec2-3848</strain>
    </source>
</reference>
<organism evidence="3 4">
    <name type="scientific">Candidatus Blautia merdavium</name>
    <dbReference type="NCBI Taxonomy" id="2838494"/>
    <lineage>
        <taxon>Bacteria</taxon>
        <taxon>Bacillati</taxon>
        <taxon>Bacillota</taxon>
        <taxon>Clostridia</taxon>
        <taxon>Lachnospirales</taxon>
        <taxon>Lachnospiraceae</taxon>
        <taxon>Blautia</taxon>
    </lineage>
</organism>
<accession>A0A9D2PMJ5</accession>